<dbReference type="PANTHER" id="PTHR10091">
    <property type="entry name" value="ALDOSE-1-EPIMERASE"/>
    <property type="match status" value="1"/>
</dbReference>
<evidence type="ECO:0000313" key="4">
    <source>
        <dbReference type="EMBL" id="GGW60685.1"/>
    </source>
</evidence>
<organism evidence="4 5">
    <name type="scientific">Alishewanella tabrizica</name>
    <dbReference type="NCBI Taxonomy" id="671278"/>
    <lineage>
        <taxon>Bacteria</taxon>
        <taxon>Pseudomonadati</taxon>
        <taxon>Pseudomonadota</taxon>
        <taxon>Gammaproteobacteria</taxon>
        <taxon>Alteromonadales</taxon>
        <taxon>Alteromonadaceae</taxon>
        <taxon>Alishewanella</taxon>
    </lineage>
</organism>
<dbReference type="InterPro" id="IPR011013">
    <property type="entry name" value="Gal_mutarotase_sf_dom"/>
</dbReference>
<dbReference type="Gene3D" id="2.70.98.10">
    <property type="match status" value="1"/>
</dbReference>
<keyword evidence="3" id="KW-0119">Carbohydrate metabolism</keyword>
<comment type="caution">
    <text evidence="4">The sequence shown here is derived from an EMBL/GenBank/DDBJ whole genome shotgun (WGS) entry which is preliminary data.</text>
</comment>
<evidence type="ECO:0000256" key="3">
    <source>
        <dbReference type="ARBA" id="ARBA00023277"/>
    </source>
</evidence>
<dbReference type="Proteomes" id="UP000634667">
    <property type="component" value="Unassembled WGS sequence"/>
</dbReference>
<dbReference type="CDD" id="cd09019">
    <property type="entry name" value="galactose_mutarotase_like"/>
    <property type="match status" value="1"/>
</dbReference>
<comment type="similarity">
    <text evidence="1">Belongs to the aldose epimerase family.</text>
</comment>
<dbReference type="EMBL" id="BMYR01000006">
    <property type="protein sequence ID" value="GGW60685.1"/>
    <property type="molecule type" value="Genomic_DNA"/>
</dbReference>
<protein>
    <submittedName>
        <fullName evidence="4">Aldose 1-epimerase</fullName>
    </submittedName>
</protein>
<dbReference type="Pfam" id="PF01263">
    <property type="entry name" value="Aldose_epim"/>
    <property type="match status" value="1"/>
</dbReference>
<evidence type="ECO:0000256" key="1">
    <source>
        <dbReference type="ARBA" id="ARBA00006206"/>
    </source>
</evidence>
<keyword evidence="2" id="KW-0413">Isomerase</keyword>
<evidence type="ECO:0000313" key="5">
    <source>
        <dbReference type="Proteomes" id="UP000634667"/>
    </source>
</evidence>
<dbReference type="InterPro" id="IPR047215">
    <property type="entry name" value="Galactose_mutarotase-like"/>
</dbReference>
<reference evidence="5" key="1">
    <citation type="journal article" date="2019" name="Int. J. Syst. Evol. Microbiol.">
        <title>The Global Catalogue of Microorganisms (GCM) 10K type strain sequencing project: providing services to taxonomists for standard genome sequencing and annotation.</title>
        <authorList>
            <consortium name="The Broad Institute Genomics Platform"/>
            <consortium name="The Broad Institute Genome Sequencing Center for Infectious Disease"/>
            <person name="Wu L."/>
            <person name="Ma J."/>
        </authorList>
    </citation>
    <scope>NUCLEOTIDE SEQUENCE [LARGE SCALE GENOMIC DNA]</scope>
    <source>
        <strain evidence="5">KCTC 23723</strain>
    </source>
</reference>
<accession>A0ABQ2WL35</accession>
<evidence type="ECO:0000256" key="2">
    <source>
        <dbReference type="ARBA" id="ARBA00023235"/>
    </source>
</evidence>
<dbReference type="PANTHER" id="PTHR10091:SF0">
    <property type="entry name" value="GALACTOSE MUTAROTASE"/>
    <property type="match status" value="1"/>
</dbReference>
<dbReference type="InterPro" id="IPR008183">
    <property type="entry name" value="Aldose_1/G6P_1-epimerase"/>
</dbReference>
<sequence>MNSFTLTNARGDTVMILEHGASLYRWSTVVGQQHRDIILSYPSLHDYQQDRCYLGAVVGPYANRIKGGKIYIDQQCYQLEQNEGSNQLHGGRLGLQKMRWHKLTHTPTELVLGCNTVDGYGGYPGPIQFTLRYQLGSDGTLDVHFHAWADCPTLVGPTLHPYFNLATTHTNIDTHQLWLNTDLVTVTDEHKIPTGELRHIANTALDFRQPKTLEALSLDHNFVVTADVQQPAAILTSPDGRLQLFVSSDYPGLQVYTGDYLPCPFAPRQGLCLEPQFYPDSPNHSHFPFHYTRPGQPFVAHLRYQLMQHL</sequence>
<dbReference type="InterPro" id="IPR014718">
    <property type="entry name" value="GH-type_carb-bd"/>
</dbReference>
<keyword evidence="5" id="KW-1185">Reference proteome</keyword>
<name>A0ABQ2WL35_9ALTE</name>
<dbReference type="RefSeq" id="WP_189482288.1">
    <property type="nucleotide sequence ID" value="NZ_BMYR01000006.1"/>
</dbReference>
<gene>
    <name evidence="4" type="primary">galM</name>
    <name evidence="4" type="ORF">GCM10008111_15950</name>
</gene>
<proteinExistence type="inferred from homology"/>
<dbReference type="SUPFAM" id="SSF74650">
    <property type="entry name" value="Galactose mutarotase-like"/>
    <property type="match status" value="1"/>
</dbReference>